<feature type="domain" description="F-box/LRR-repeat protein 15/At3g58940/PEG3-like LRR" evidence="2">
    <location>
        <begin position="223"/>
        <end position="390"/>
    </location>
</feature>
<dbReference type="AlphaFoldDB" id="A0ABC8Y5I4"/>
<dbReference type="SUPFAM" id="SSF81383">
    <property type="entry name" value="F-box domain"/>
    <property type="match status" value="1"/>
</dbReference>
<dbReference type="InterPro" id="IPR055411">
    <property type="entry name" value="LRR_FXL15/At3g58940/PEG3-like"/>
</dbReference>
<dbReference type="InterPro" id="IPR036047">
    <property type="entry name" value="F-box-like_dom_sf"/>
</dbReference>
<feature type="region of interest" description="Disordered" evidence="1">
    <location>
        <begin position="157"/>
        <end position="203"/>
    </location>
</feature>
<dbReference type="PANTHER" id="PTHR34709">
    <property type="entry name" value="OS10G0396666 PROTEIN"/>
    <property type="match status" value="1"/>
</dbReference>
<name>A0ABC8Y5I4_9POAL</name>
<gene>
    <name evidence="3" type="ORF">URODEC1_LOCUS30108</name>
</gene>
<evidence type="ECO:0000313" key="3">
    <source>
        <dbReference type="EMBL" id="CAL4936742.1"/>
    </source>
</evidence>
<evidence type="ECO:0000256" key="1">
    <source>
        <dbReference type="SAM" id="MobiDB-lite"/>
    </source>
</evidence>
<dbReference type="PANTHER" id="PTHR34709:SF28">
    <property type="entry name" value="OS08G0272601 PROTEIN"/>
    <property type="match status" value="1"/>
</dbReference>
<feature type="compositionally biased region" description="Acidic residues" evidence="1">
    <location>
        <begin position="157"/>
        <end position="169"/>
    </location>
</feature>
<dbReference type="Gene3D" id="3.80.10.10">
    <property type="entry name" value="Ribonuclease Inhibitor"/>
    <property type="match status" value="1"/>
</dbReference>
<sequence>MESTTVYLQAKPVPAADPGDGADLISGLADNVLLRIVGLLPDARQVVRTGALSRRWRGLWMRVSALRFDSGPRFQSPSDAERFIAIVNHVIAPRAQPGIEQLGISMNVHYEPGEPHLAAATVEAIERWVLYAVQHELTSFAFAVRVIEKNWLEDNDDHEDEVAVEEEDNYYNGDKSDDEEEDEDEEEEDEEEEEYNYNIDEGNDEKETPVTVIALDELPSSTKLETLHLFLGGARVQLPSTSAIFPSLTDLSLKVIAVDNDHLSRFLSPACCPCLQKLCLWAVRFDQASSKGLVLETSTLLELTMYSVDGMESLELRATNLRALDVECCDQLEQLTMSASRLEQLTFSHNSSLDLEDGIQLDLPCVRRLQIGLVSHMLYDCDINDTSISLLKSCSSATCLVVDLEVPWVCVTLFRLSYRIVISGSI</sequence>
<dbReference type="SUPFAM" id="SSF52047">
    <property type="entry name" value="RNI-like"/>
    <property type="match status" value="1"/>
</dbReference>
<dbReference type="Proteomes" id="UP001497457">
    <property type="component" value="Chromosome 15b"/>
</dbReference>
<evidence type="ECO:0000259" key="2">
    <source>
        <dbReference type="Pfam" id="PF24758"/>
    </source>
</evidence>
<dbReference type="Pfam" id="PF24758">
    <property type="entry name" value="LRR_At5g56370"/>
    <property type="match status" value="1"/>
</dbReference>
<dbReference type="InterPro" id="IPR055312">
    <property type="entry name" value="FBL15-like"/>
</dbReference>
<proteinExistence type="predicted"/>
<reference evidence="3" key="1">
    <citation type="submission" date="2024-10" db="EMBL/GenBank/DDBJ databases">
        <authorList>
            <person name="Ryan C."/>
        </authorList>
    </citation>
    <scope>NUCLEOTIDE SEQUENCE [LARGE SCALE GENOMIC DNA]</scope>
</reference>
<organism evidence="3 4">
    <name type="scientific">Urochloa decumbens</name>
    <dbReference type="NCBI Taxonomy" id="240449"/>
    <lineage>
        <taxon>Eukaryota</taxon>
        <taxon>Viridiplantae</taxon>
        <taxon>Streptophyta</taxon>
        <taxon>Embryophyta</taxon>
        <taxon>Tracheophyta</taxon>
        <taxon>Spermatophyta</taxon>
        <taxon>Magnoliopsida</taxon>
        <taxon>Liliopsida</taxon>
        <taxon>Poales</taxon>
        <taxon>Poaceae</taxon>
        <taxon>PACMAD clade</taxon>
        <taxon>Panicoideae</taxon>
        <taxon>Panicodae</taxon>
        <taxon>Paniceae</taxon>
        <taxon>Melinidinae</taxon>
        <taxon>Urochloa</taxon>
    </lineage>
</organism>
<keyword evidence="4" id="KW-1185">Reference proteome</keyword>
<dbReference type="InterPro" id="IPR032675">
    <property type="entry name" value="LRR_dom_sf"/>
</dbReference>
<protein>
    <recommendedName>
        <fullName evidence="2">F-box/LRR-repeat protein 15/At3g58940/PEG3-like LRR domain-containing protein</fullName>
    </recommendedName>
</protein>
<evidence type="ECO:0000313" key="4">
    <source>
        <dbReference type="Proteomes" id="UP001497457"/>
    </source>
</evidence>
<dbReference type="EMBL" id="OZ075125">
    <property type="protein sequence ID" value="CAL4936742.1"/>
    <property type="molecule type" value="Genomic_DNA"/>
</dbReference>
<feature type="compositionally biased region" description="Acidic residues" evidence="1">
    <location>
        <begin position="176"/>
        <end position="195"/>
    </location>
</feature>
<accession>A0ABC8Y5I4</accession>